<keyword evidence="2" id="KW-0238">DNA-binding</keyword>
<dbReference type="InterPro" id="IPR011711">
    <property type="entry name" value="GntR_C"/>
</dbReference>
<feature type="domain" description="GntR C-terminal" evidence="4">
    <location>
        <begin position="105"/>
        <end position="227"/>
    </location>
</feature>
<dbReference type="InterPro" id="IPR013668">
    <property type="entry name" value="RNase_R_HTH_12"/>
</dbReference>
<dbReference type="PANTHER" id="PTHR43537:SF5">
    <property type="entry name" value="UXU OPERON TRANSCRIPTIONAL REGULATOR"/>
    <property type="match status" value="1"/>
</dbReference>
<evidence type="ECO:0000256" key="2">
    <source>
        <dbReference type="ARBA" id="ARBA00023125"/>
    </source>
</evidence>
<dbReference type="SMART" id="SM00895">
    <property type="entry name" value="FCD"/>
    <property type="match status" value="1"/>
</dbReference>
<evidence type="ECO:0000313" key="5">
    <source>
        <dbReference type="EMBL" id="MPM02198.1"/>
    </source>
</evidence>
<dbReference type="InterPro" id="IPR036390">
    <property type="entry name" value="WH_DNA-bd_sf"/>
</dbReference>
<dbReference type="PANTHER" id="PTHR43537">
    <property type="entry name" value="TRANSCRIPTIONAL REGULATOR, GNTR FAMILY"/>
    <property type="match status" value="1"/>
</dbReference>
<dbReference type="SUPFAM" id="SSF48008">
    <property type="entry name" value="GntR ligand-binding domain-like"/>
    <property type="match status" value="1"/>
</dbReference>
<dbReference type="SUPFAM" id="SSF46785">
    <property type="entry name" value="Winged helix' DNA-binding domain"/>
    <property type="match status" value="1"/>
</dbReference>
<organism evidence="5">
    <name type="scientific">bioreactor metagenome</name>
    <dbReference type="NCBI Taxonomy" id="1076179"/>
    <lineage>
        <taxon>unclassified sequences</taxon>
        <taxon>metagenomes</taxon>
        <taxon>ecological metagenomes</taxon>
    </lineage>
</organism>
<sequence length="249" mass="28657">MEIAKDKWKKPILELIGNSKEPVGSWYIVNNFKKNGIEVSSATVGRELNELETLGYVEKIGFKGRLITPLGKKIIEDANTTLELDYYKNSLESLLSSHVLENFIMVLEARSAIERQTARLAAERITDEELAELKRCYANQQMHSSDRQSIAKDDIAFHSCIAKASKNKALVSLYMMLSTMGQQSELFEQLRHRVGDNYRTYHLSILEAIEKHNPDQAEESMMDHLQKLTHDVNQYWNEYMRKRKDGDGV</sequence>
<gene>
    <name evidence="5" type="ORF">SDC9_48443</name>
</gene>
<dbReference type="AlphaFoldDB" id="A0A644WFD0"/>
<evidence type="ECO:0000259" key="4">
    <source>
        <dbReference type="SMART" id="SM00895"/>
    </source>
</evidence>
<evidence type="ECO:0000256" key="3">
    <source>
        <dbReference type="ARBA" id="ARBA00023163"/>
    </source>
</evidence>
<dbReference type="EMBL" id="VSSQ01000852">
    <property type="protein sequence ID" value="MPM02198.1"/>
    <property type="molecule type" value="Genomic_DNA"/>
</dbReference>
<dbReference type="Pfam" id="PF07729">
    <property type="entry name" value="FCD"/>
    <property type="match status" value="1"/>
</dbReference>
<accession>A0A644WFD0</accession>
<proteinExistence type="predicted"/>
<dbReference type="Gene3D" id="1.20.120.530">
    <property type="entry name" value="GntR ligand-binding domain-like"/>
    <property type="match status" value="1"/>
</dbReference>
<keyword evidence="3" id="KW-0804">Transcription</keyword>
<protein>
    <recommendedName>
        <fullName evidence="4">GntR C-terminal domain-containing protein</fullName>
    </recommendedName>
</protein>
<dbReference type="Pfam" id="PF08461">
    <property type="entry name" value="WHD_RNase_R"/>
    <property type="match status" value="1"/>
</dbReference>
<name>A0A644WFD0_9ZZZZ</name>
<keyword evidence="1" id="KW-0805">Transcription regulation</keyword>
<evidence type="ECO:0000256" key="1">
    <source>
        <dbReference type="ARBA" id="ARBA00023015"/>
    </source>
</evidence>
<reference evidence="5" key="1">
    <citation type="submission" date="2019-08" db="EMBL/GenBank/DDBJ databases">
        <authorList>
            <person name="Kucharzyk K."/>
            <person name="Murdoch R.W."/>
            <person name="Higgins S."/>
            <person name="Loffler F."/>
        </authorList>
    </citation>
    <scope>NUCLEOTIDE SEQUENCE</scope>
</reference>
<dbReference type="GO" id="GO:0003677">
    <property type="term" value="F:DNA binding"/>
    <property type="evidence" value="ECO:0007669"/>
    <property type="project" value="UniProtKB-KW"/>
</dbReference>
<comment type="caution">
    <text evidence="5">The sequence shown here is derived from an EMBL/GenBank/DDBJ whole genome shotgun (WGS) entry which is preliminary data.</text>
</comment>
<dbReference type="InterPro" id="IPR008920">
    <property type="entry name" value="TF_FadR/GntR_C"/>
</dbReference>